<dbReference type="Proteomes" id="UP001432062">
    <property type="component" value="Chromosome"/>
</dbReference>
<dbReference type="SUPFAM" id="SSF51735">
    <property type="entry name" value="NAD(P)-binding Rossmann-fold domains"/>
    <property type="match status" value="1"/>
</dbReference>
<dbReference type="Gene3D" id="3.40.50.720">
    <property type="entry name" value="NAD(P)-binding Rossmann-like Domain"/>
    <property type="match status" value="1"/>
</dbReference>
<gene>
    <name evidence="1" type="ORF">OG563_34105</name>
</gene>
<sequence length="59" mass="6115">MTNLSFDYTGRTVVVTGAGQGIGKEIGALFARAGADRSAAACEDISDCWKSPTFRVASS</sequence>
<proteinExistence type="predicted"/>
<name>A0ABZ1YMD9_9NOCA</name>
<evidence type="ECO:0000313" key="1">
    <source>
        <dbReference type="EMBL" id="WUV44176.1"/>
    </source>
</evidence>
<dbReference type="RefSeq" id="WP_327097532.1">
    <property type="nucleotide sequence ID" value="NZ_CP109149.1"/>
</dbReference>
<accession>A0ABZ1YMD9</accession>
<protein>
    <submittedName>
        <fullName evidence="1">Uncharacterized protein</fullName>
    </submittedName>
</protein>
<reference evidence="1" key="1">
    <citation type="submission" date="2022-10" db="EMBL/GenBank/DDBJ databases">
        <title>The complete genomes of actinobacterial strains from the NBC collection.</title>
        <authorList>
            <person name="Joergensen T.S."/>
            <person name="Alvarez Arevalo M."/>
            <person name="Sterndorff E.B."/>
            <person name="Faurdal D."/>
            <person name="Vuksanovic O."/>
            <person name="Mourched A.-S."/>
            <person name="Charusanti P."/>
            <person name="Shaw S."/>
            <person name="Blin K."/>
            <person name="Weber T."/>
        </authorList>
    </citation>
    <scope>NUCLEOTIDE SEQUENCE</scope>
    <source>
        <strain evidence="1">NBC_01482</strain>
    </source>
</reference>
<keyword evidence="2" id="KW-1185">Reference proteome</keyword>
<organism evidence="1 2">
    <name type="scientific">Nocardia vinacea</name>
    <dbReference type="NCBI Taxonomy" id="96468"/>
    <lineage>
        <taxon>Bacteria</taxon>
        <taxon>Bacillati</taxon>
        <taxon>Actinomycetota</taxon>
        <taxon>Actinomycetes</taxon>
        <taxon>Mycobacteriales</taxon>
        <taxon>Nocardiaceae</taxon>
        <taxon>Nocardia</taxon>
    </lineage>
</organism>
<evidence type="ECO:0000313" key="2">
    <source>
        <dbReference type="Proteomes" id="UP001432062"/>
    </source>
</evidence>
<dbReference type="EMBL" id="CP109441">
    <property type="protein sequence ID" value="WUV44176.1"/>
    <property type="molecule type" value="Genomic_DNA"/>
</dbReference>
<dbReference type="InterPro" id="IPR036291">
    <property type="entry name" value="NAD(P)-bd_dom_sf"/>
</dbReference>